<name>F2UPZ2_SALR5</name>
<dbReference type="RefSeq" id="XP_004988770.1">
    <property type="nucleotide sequence ID" value="XM_004988713.1"/>
</dbReference>
<feature type="compositionally biased region" description="Acidic residues" evidence="5">
    <location>
        <begin position="244"/>
        <end position="253"/>
    </location>
</feature>
<dbReference type="Proteomes" id="UP000007799">
    <property type="component" value="Unassembled WGS sequence"/>
</dbReference>
<evidence type="ECO:0000256" key="5">
    <source>
        <dbReference type="SAM" id="MobiDB-lite"/>
    </source>
</evidence>
<organism evidence="8">
    <name type="scientific">Salpingoeca rosetta (strain ATCC 50818 / BSB-021)</name>
    <dbReference type="NCBI Taxonomy" id="946362"/>
    <lineage>
        <taxon>Eukaryota</taxon>
        <taxon>Choanoflagellata</taxon>
        <taxon>Craspedida</taxon>
        <taxon>Salpingoecidae</taxon>
        <taxon>Salpingoeca</taxon>
    </lineage>
</organism>
<dbReference type="GO" id="GO:0051015">
    <property type="term" value="F:actin filament binding"/>
    <property type="evidence" value="ECO:0007669"/>
    <property type="project" value="TreeGrafter"/>
</dbReference>
<gene>
    <name evidence="7" type="ORF">PTSG_10805</name>
</gene>
<keyword evidence="1 4" id="KW-0728">SH3 domain</keyword>
<dbReference type="GO" id="GO:0005884">
    <property type="term" value="C:actin filament"/>
    <property type="evidence" value="ECO:0007669"/>
    <property type="project" value="TreeGrafter"/>
</dbReference>
<dbReference type="FunFam" id="2.30.30.40:FF:000398">
    <property type="entry name" value="Hematopoietic cell-specific Lyn substrate 1"/>
    <property type="match status" value="1"/>
</dbReference>
<dbReference type="PANTHER" id="PTHR10829">
    <property type="entry name" value="CORTACTIN AND DREBRIN"/>
    <property type="match status" value="1"/>
</dbReference>
<dbReference type="InParanoid" id="F2UPZ2"/>
<feature type="region of interest" description="Disordered" evidence="5">
    <location>
        <begin position="104"/>
        <end position="268"/>
    </location>
</feature>
<dbReference type="GO" id="GO:0030833">
    <property type="term" value="P:regulation of actin filament polymerization"/>
    <property type="evidence" value="ECO:0007669"/>
    <property type="project" value="TreeGrafter"/>
</dbReference>
<dbReference type="SMART" id="SM00326">
    <property type="entry name" value="SH3"/>
    <property type="match status" value="1"/>
</dbReference>
<evidence type="ECO:0000313" key="7">
    <source>
        <dbReference type="EMBL" id="EGD79822.1"/>
    </source>
</evidence>
<sequence length="317" mass="35757">MWRAGLDDLEVEYDSGDDWETDADFENDVSEKQQRWGSRTVEGSGRVGVIEGGLDALRHAVEEGDKEIKSTQRKENFAHGYGGKYGVQTDRQDKSVVGYEYQHEKQLHSSQTDAKKGFGGKFGIDRSAQGTTTSDTADEPEAVGAKYDKPDVVGANASSLRARFESMNQQKEEEAAAKVARERAERAARDDEQWQQEQESIATHQQHDHAEDQQQQQQEQQQEGEEKEEEGQQESHEAPQEPEMAVEEEEQQQGEEAASTGGQRARALYDYQATGEDEISFDPDDVIEDVDQVDEGWWMGTCRDRRGLFPANYVELI</sequence>
<evidence type="ECO:0000313" key="8">
    <source>
        <dbReference type="Proteomes" id="UP000007799"/>
    </source>
</evidence>
<keyword evidence="2" id="KW-0597">Phosphoprotein</keyword>
<dbReference type="OMA" id="KFDESWW"/>
<dbReference type="AlphaFoldDB" id="F2UPZ2"/>
<accession>F2UPZ2</accession>
<evidence type="ECO:0000256" key="2">
    <source>
        <dbReference type="ARBA" id="ARBA00022553"/>
    </source>
</evidence>
<feature type="compositionally biased region" description="Basic and acidic residues" evidence="5">
    <location>
        <begin position="65"/>
        <end position="77"/>
    </location>
</feature>
<dbReference type="Gene3D" id="2.30.30.40">
    <property type="entry name" value="SH3 Domains"/>
    <property type="match status" value="1"/>
</dbReference>
<feature type="region of interest" description="Disordered" evidence="5">
    <location>
        <begin position="65"/>
        <end position="89"/>
    </location>
</feature>
<dbReference type="InterPro" id="IPR036028">
    <property type="entry name" value="SH3-like_dom_sf"/>
</dbReference>
<dbReference type="STRING" id="946362.F2UPZ2"/>
<feature type="compositionally biased region" description="Acidic residues" evidence="5">
    <location>
        <begin position="222"/>
        <end position="232"/>
    </location>
</feature>
<keyword evidence="3" id="KW-0677">Repeat</keyword>
<dbReference type="PROSITE" id="PS50002">
    <property type="entry name" value="SH3"/>
    <property type="match status" value="1"/>
</dbReference>
<feature type="domain" description="SH3" evidence="6">
    <location>
        <begin position="260"/>
        <end position="317"/>
    </location>
</feature>
<evidence type="ECO:0000256" key="3">
    <source>
        <dbReference type="ARBA" id="ARBA00022737"/>
    </source>
</evidence>
<feature type="compositionally biased region" description="Basic and acidic residues" evidence="5">
    <location>
        <begin position="170"/>
        <end position="192"/>
    </location>
</feature>
<dbReference type="EMBL" id="GL832988">
    <property type="protein sequence ID" value="EGD79822.1"/>
    <property type="molecule type" value="Genomic_DNA"/>
</dbReference>
<dbReference type="InterPro" id="IPR003134">
    <property type="entry name" value="Hs1_Cortactin"/>
</dbReference>
<dbReference type="SUPFAM" id="SSF50044">
    <property type="entry name" value="SH3-domain"/>
    <property type="match status" value="1"/>
</dbReference>
<feature type="region of interest" description="Disordered" evidence="5">
    <location>
        <begin position="13"/>
        <end position="40"/>
    </location>
</feature>
<reference evidence="7" key="1">
    <citation type="submission" date="2009-08" db="EMBL/GenBank/DDBJ databases">
        <title>Annotation of Salpingoeca rosetta.</title>
        <authorList>
            <consortium name="The Broad Institute Genome Sequencing Platform"/>
            <person name="Russ C."/>
            <person name="Cuomo C."/>
            <person name="Burger G."/>
            <person name="Gray M.W."/>
            <person name="Holland P.W.H."/>
            <person name="King N."/>
            <person name="Lang F.B.F."/>
            <person name="Roger A.J."/>
            <person name="Ruiz-Trillo I."/>
            <person name="Young S.K."/>
            <person name="Zeng Q."/>
            <person name="Gargeya S."/>
            <person name="Alvarado L."/>
            <person name="Berlin A."/>
            <person name="Chapman S.B."/>
            <person name="Chen Z."/>
            <person name="Freedman E."/>
            <person name="Gellesch M."/>
            <person name="Goldberg J."/>
            <person name="Griggs A."/>
            <person name="Gujja S."/>
            <person name="Heilman E."/>
            <person name="Heiman D."/>
            <person name="Howarth C."/>
            <person name="Mehta T."/>
            <person name="Neiman D."/>
            <person name="Pearson M."/>
            <person name="Roberts A."/>
            <person name="Saif S."/>
            <person name="Shea T."/>
            <person name="Shenoy N."/>
            <person name="Sisk P."/>
            <person name="Stolte C."/>
            <person name="Sykes S."/>
            <person name="White J."/>
            <person name="Yandava C."/>
            <person name="Haas B."/>
            <person name="Nusbaum C."/>
            <person name="Birren B."/>
        </authorList>
    </citation>
    <scope>NUCLEOTIDE SEQUENCE [LARGE SCALE GENOMIC DNA]</scope>
    <source>
        <strain evidence="7">ATCC 50818</strain>
    </source>
</reference>
<dbReference type="GeneID" id="16069309"/>
<keyword evidence="8" id="KW-1185">Reference proteome</keyword>
<feature type="compositionally biased region" description="Acidic residues" evidence="5">
    <location>
        <begin position="13"/>
        <end position="28"/>
    </location>
</feature>
<dbReference type="Pfam" id="PF02218">
    <property type="entry name" value="HS1_rep"/>
    <property type="match status" value="1"/>
</dbReference>
<evidence type="ECO:0000259" key="6">
    <source>
        <dbReference type="PROSITE" id="PS50002"/>
    </source>
</evidence>
<protein>
    <submittedName>
        <fullName evidence="7">Cortactin</fullName>
    </submittedName>
</protein>
<evidence type="ECO:0000256" key="4">
    <source>
        <dbReference type="PROSITE-ProRule" id="PRU00192"/>
    </source>
</evidence>
<proteinExistence type="predicted"/>
<dbReference type="FunCoup" id="F2UPZ2">
    <property type="interactions" value="812"/>
</dbReference>
<dbReference type="OrthoDB" id="5971719at2759"/>
<dbReference type="GO" id="GO:0030864">
    <property type="term" value="C:cortical actin cytoskeleton"/>
    <property type="evidence" value="ECO:0007669"/>
    <property type="project" value="TreeGrafter"/>
</dbReference>
<dbReference type="PRINTS" id="PR00452">
    <property type="entry name" value="SH3DOMAIN"/>
</dbReference>
<evidence type="ECO:0000256" key="1">
    <source>
        <dbReference type="ARBA" id="ARBA00022443"/>
    </source>
</evidence>
<dbReference type="PANTHER" id="PTHR10829:SF25">
    <property type="entry name" value="DREBRIN-LIKE PROTEIN"/>
    <property type="match status" value="1"/>
</dbReference>
<dbReference type="eggNOG" id="ENOG502QS6C">
    <property type="taxonomic scope" value="Eukaryota"/>
</dbReference>
<dbReference type="PROSITE" id="PS51090">
    <property type="entry name" value="CORTACTIN"/>
    <property type="match status" value="1"/>
</dbReference>
<dbReference type="Pfam" id="PF00018">
    <property type="entry name" value="SH3_1"/>
    <property type="match status" value="1"/>
</dbReference>
<dbReference type="KEGG" id="sre:PTSG_10805"/>
<dbReference type="InterPro" id="IPR001452">
    <property type="entry name" value="SH3_domain"/>
</dbReference>